<dbReference type="InterPro" id="IPR002140">
    <property type="entry name" value="Sdo1/SBDS"/>
</dbReference>
<evidence type="ECO:0000256" key="3">
    <source>
        <dbReference type="ARBA" id="ARBA00007433"/>
    </source>
</evidence>
<comment type="similarity">
    <text evidence="3">Belongs to the SDO1/SBDS family.</text>
</comment>
<feature type="compositionally biased region" description="Low complexity" evidence="8">
    <location>
        <begin position="297"/>
        <end position="317"/>
    </location>
</feature>
<dbReference type="STRING" id="2903.R1CR96"/>
<dbReference type="SUPFAM" id="SSF81901">
    <property type="entry name" value="HCP-like"/>
    <property type="match status" value="1"/>
</dbReference>
<dbReference type="Pfam" id="PF01172">
    <property type="entry name" value="SBDS_N"/>
    <property type="match status" value="1"/>
</dbReference>
<dbReference type="InterPro" id="IPR018978">
    <property type="entry name" value="SDO1/SBDS_central"/>
</dbReference>
<evidence type="ECO:0000256" key="2">
    <source>
        <dbReference type="ARBA" id="ARBA00004496"/>
    </source>
</evidence>
<feature type="compositionally biased region" description="Gly residues" evidence="8">
    <location>
        <begin position="318"/>
        <end position="346"/>
    </location>
</feature>
<dbReference type="InterPro" id="IPR037188">
    <property type="entry name" value="Sdo1/SBDS_central_sf"/>
</dbReference>
<dbReference type="PANTHER" id="PTHR10927:SF1">
    <property type="entry name" value="RIBOSOME MATURATION PROTEIN SBDS"/>
    <property type="match status" value="1"/>
</dbReference>
<keyword evidence="5" id="KW-0690">Ribosome biogenesis</keyword>
<evidence type="ECO:0000313" key="12">
    <source>
        <dbReference type="Proteomes" id="UP000013827"/>
    </source>
</evidence>
<comment type="subunit">
    <text evidence="7">Associates with the 60S ribosomal subunit.</text>
</comment>
<dbReference type="InterPro" id="IPR036786">
    <property type="entry name" value="Ribosome_mat_SBDS_N_sf"/>
</dbReference>
<dbReference type="Proteomes" id="UP000013827">
    <property type="component" value="Unassembled WGS sequence"/>
</dbReference>
<dbReference type="InterPro" id="IPR039100">
    <property type="entry name" value="Sdo1/SBDS-like"/>
</dbReference>
<evidence type="ECO:0000256" key="7">
    <source>
        <dbReference type="ARBA" id="ARBA00049708"/>
    </source>
</evidence>
<proteinExistence type="inferred from homology"/>
<evidence type="ECO:0000256" key="6">
    <source>
        <dbReference type="ARBA" id="ARBA00023242"/>
    </source>
</evidence>
<dbReference type="PaxDb" id="2903-EOD04815"/>
<dbReference type="eggNOG" id="KOG2917">
    <property type="taxonomic scope" value="Eukaryota"/>
</dbReference>
<dbReference type="GO" id="GO:0005737">
    <property type="term" value="C:cytoplasm"/>
    <property type="evidence" value="ECO:0007669"/>
    <property type="project" value="UniProtKB-SubCell"/>
</dbReference>
<dbReference type="Pfam" id="PF09377">
    <property type="entry name" value="SBDS_domain_II"/>
    <property type="match status" value="1"/>
</dbReference>
<keyword evidence="4" id="KW-0963">Cytoplasm</keyword>
<evidence type="ECO:0000259" key="9">
    <source>
        <dbReference type="Pfam" id="PF01172"/>
    </source>
</evidence>
<protein>
    <recommendedName>
        <fullName evidence="13">Ribosome maturation protein SBDS</fullName>
    </recommendedName>
</protein>
<dbReference type="SUPFAM" id="SSF109728">
    <property type="entry name" value="Hypothetical protein AF0491, middle domain"/>
    <property type="match status" value="1"/>
</dbReference>
<evidence type="ECO:0000256" key="4">
    <source>
        <dbReference type="ARBA" id="ARBA00022490"/>
    </source>
</evidence>
<dbReference type="GO" id="GO:0042256">
    <property type="term" value="P:cytosolic ribosome assembly"/>
    <property type="evidence" value="ECO:0007669"/>
    <property type="project" value="InterPro"/>
</dbReference>
<evidence type="ECO:0000313" key="11">
    <source>
        <dbReference type="EnsemblProtists" id="EOD04815"/>
    </source>
</evidence>
<keyword evidence="12" id="KW-1185">Reference proteome</keyword>
<organism evidence="11 12">
    <name type="scientific">Emiliania huxleyi (strain CCMP1516)</name>
    <dbReference type="NCBI Taxonomy" id="280463"/>
    <lineage>
        <taxon>Eukaryota</taxon>
        <taxon>Haptista</taxon>
        <taxon>Haptophyta</taxon>
        <taxon>Prymnesiophyceae</taxon>
        <taxon>Isochrysidales</taxon>
        <taxon>Noelaerhabdaceae</taxon>
        <taxon>Emiliania</taxon>
    </lineage>
</organism>
<dbReference type="InterPro" id="IPR019783">
    <property type="entry name" value="SDO1/SBDS_N"/>
</dbReference>
<feature type="domain" description="Ribosome maturation protein SDO1/SBDS N-terminal" evidence="9">
    <location>
        <begin position="14"/>
        <end position="100"/>
    </location>
</feature>
<feature type="region of interest" description="Disordered" evidence="8">
    <location>
        <begin position="295"/>
        <end position="363"/>
    </location>
</feature>
<sequence length="430" mass="44717">MSQFLPSTQKRLTNIAVVRYKRAGKKFEVACYKNTIIAWRNKVETDIDEVLQAHTIYADIGRGVLAKREDLIEAFGTDDEDAVCVEILNKGEFQVSEQERHAQLDALMRDIAARVADMVVNPDTGRPYPQPTIERAMRETIHFAPSDRKSAKQQALLVIKALQASEAMPIERAHMRLRLLLPQAELGEARERLQALAPAGDASGRLQLGEAEAAEEREARDHAATASGSGSGGAEATPPPALSALPCSVDPSLYRPIAALVGELGGAVHVVALKAAGEAEEADFGLRAAPGLDPRDVSPAVPPRAAAAAAAAAPPTAGGSGGGRGGGGGAAPRGAVGKGAGKGKGSGTTAAAGRGGGDAAQDARRAERMFRLNLRSAEAGDPVAQLEVGKAYLHGAGAAADPEQARRWLEQAALQGVHAAKAHLEQISSP</sequence>
<reference evidence="12" key="1">
    <citation type="journal article" date="2013" name="Nature">
        <title>Pan genome of the phytoplankton Emiliania underpins its global distribution.</title>
        <authorList>
            <person name="Read B.A."/>
            <person name="Kegel J."/>
            <person name="Klute M.J."/>
            <person name="Kuo A."/>
            <person name="Lefebvre S.C."/>
            <person name="Maumus F."/>
            <person name="Mayer C."/>
            <person name="Miller J."/>
            <person name="Monier A."/>
            <person name="Salamov A."/>
            <person name="Young J."/>
            <person name="Aguilar M."/>
            <person name="Claverie J.M."/>
            <person name="Frickenhaus S."/>
            <person name="Gonzalez K."/>
            <person name="Herman E.K."/>
            <person name="Lin Y.C."/>
            <person name="Napier J."/>
            <person name="Ogata H."/>
            <person name="Sarno A.F."/>
            <person name="Shmutz J."/>
            <person name="Schroeder D."/>
            <person name="de Vargas C."/>
            <person name="Verret F."/>
            <person name="von Dassow P."/>
            <person name="Valentin K."/>
            <person name="Van de Peer Y."/>
            <person name="Wheeler G."/>
            <person name="Dacks J.B."/>
            <person name="Delwiche C.F."/>
            <person name="Dyhrman S.T."/>
            <person name="Glockner G."/>
            <person name="John U."/>
            <person name="Richards T."/>
            <person name="Worden A.Z."/>
            <person name="Zhang X."/>
            <person name="Grigoriev I.V."/>
            <person name="Allen A.E."/>
            <person name="Bidle K."/>
            <person name="Borodovsky M."/>
            <person name="Bowler C."/>
            <person name="Brownlee C."/>
            <person name="Cock J.M."/>
            <person name="Elias M."/>
            <person name="Gladyshev V.N."/>
            <person name="Groth M."/>
            <person name="Guda C."/>
            <person name="Hadaegh A."/>
            <person name="Iglesias-Rodriguez M.D."/>
            <person name="Jenkins J."/>
            <person name="Jones B.M."/>
            <person name="Lawson T."/>
            <person name="Leese F."/>
            <person name="Lindquist E."/>
            <person name="Lobanov A."/>
            <person name="Lomsadze A."/>
            <person name="Malik S.B."/>
            <person name="Marsh M.E."/>
            <person name="Mackinder L."/>
            <person name="Mock T."/>
            <person name="Mueller-Roeber B."/>
            <person name="Pagarete A."/>
            <person name="Parker M."/>
            <person name="Probert I."/>
            <person name="Quesneville H."/>
            <person name="Raines C."/>
            <person name="Rensing S.A."/>
            <person name="Riano-Pachon D.M."/>
            <person name="Richier S."/>
            <person name="Rokitta S."/>
            <person name="Shiraiwa Y."/>
            <person name="Soanes D.M."/>
            <person name="van der Giezen M."/>
            <person name="Wahlund T.M."/>
            <person name="Williams B."/>
            <person name="Wilson W."/>
            <person name="Wolfe G."/>
            <person name="Wurch L.L."/>
        </authorList>
    </citation>
    <scope>NUCLEOTIDE SEQUENCE</scope>
</reference>
<feature type="compositionally biased region" description="Basic and acidic residues" evidence="8">
    <location>
        <begin position="214"/>
        <end position="223"/>
    </location>
</feature>
<dbReference type="KEGG" id="ehx:EMIHUDRAFT_453755"/>
<evidence type="ECO:0000256" key="5">
    <source>
        <dbReference type="ARBA" id="ARBA00022517"/>
    </source>
</evidence>
<feature type="domain" description="Ribosome maturation protein SDO1/SBDS central" evidence="10">
    <location>
        <begin position="109"/>
        <end position="173"/>
    </location>
</feature>
<evidence type="ECO:0008006" key="13">
    <source>
        <dbReference type="Google" id="ProtNLM"/>
    </source>
</evidence>
<comment type="subcellular location">
    <subcellularLocation>
        <location evidence="2">Cytoplasm</location>
    </subcellularLocation>
    <subcellularLocation>
        <location evidence="1">Nucleus</location>
    </subcellularLocation>
</comment>
<name>A0A0D3I0N0_EMIH1</name>
<dbReference type="RefSeq" id="XP_005757244.1">
    <property type="nucleotide sequence ID" value="XM_005757187.1"/>
</dbReference>
<dbReference type="SUPFAM" id="SSF89895">
    <property type="entry name" value="FYSH domain"/>
    <property type="match status" value="1"/>
</dbReference>
<dbReference type="GO" id="GO:0005634">
    <property type="term" value="C:nucleus"/>
    <property type="evidence" value="ECO:0007669"/>
    <property type="project" value="UniProtKB-SubCell"/>
</dbReference>
<dbReference type="Gene3D" id="1.10.10.900">
    <property type="entry name" value="SBDS protein C-terminal domain, subdomain 1"/>
    <property type="match status" value="1"/>
</dbReference>
<dbReference type="GeneID" id="17250988"/>
<evidence type="ECO:0000259" key="10">
    <source>
        <dbReference type="Pfam" id="PF09377"/>
    </source>
</evidence>
<feature type="region of interest" description="Disordered" evidence="8">
    <location>
        <begin position="211"/>
        <end position="243"/>
    </location>
</feature>
<dbReference type="Gene3D" id="1.25.40.10">
    <property type="entry name" value="Tetratricopeptide repeat domain"/>
    <property type="match status" value="1"/>
</dbReference>
<evidence type="ECO:0000256" key="8">
    <source>
        <dbReference type="SAM" id="MobiDB-lite"/>
    </source>
</evidence>
<reference evidence="11" key="2">
    <citation type="submission" date="2024-10" db="UniProtKB">
        <authorList>
            <consortium name="EnsemblProtists"/>
        </authorList>
    </citation>
    <scope>IDENTIFICATION</scope>
</reference>
<dbReference type="InterPro" id="IPR006597">
    <property type="entry name" value="Sel1-like"/>
</dbReference>
<keyword evidence="6" id="KW-0539">Nucleus</keyword>
<dbReference type="InterPro" id="IPR011990">
    <property type="entry name" value="TPR-like_helical_dom_sf"/>
</dbReference>
<dbReference type="Pfam" id="PF08238">
    <property type="entry name" value="Sel1"/>
    <property type="match status" value="1"/>
</dbReference>
<evidence type="ECO:0000256" key="1">
    <source>
        <dbReference type="ARBA" id="ARBA00004123"/>
    </source>
</evidence>
<dbReference type="SMART" id="SM00671">
    <property type="entry name" value="SEL1"/>
    <property type="match status" value="1"/>
</dbReference>
<dbReference type="AlphaFoldDB" id="A0A0D3I0N0"/>
<accession>A0A0D3I0N0</accession>
<dbReference type="NCBIfam" id="TIGR00291">
    <property type="entry name" value="RNA_SBDS"/>
    <property type="match status" value="1"/>
</dbReference>
<dbReference type="EnsemblProtists" id="EOD04815">
    <property type="protein sequence ID" value="EOD04815"/>
    <property type="gene ID" value="EMIHUDRAFT_453755"/>
</dbReference>
<dbReference type="PANTHER" id="PTHR10927">
    <property type="entry name" value="RIBOSOME MATURATION PROTEIN SBDS"/>
    <property type="match status" value="1"/>
</dbReference>
<dbReference type="HOGENOM" id="CLU_043216_1_1_1"/>
<dbReference type="Gene3D" id="3.30.1250.10">
    <property type="entry name" value="Ribosome maturation protein SBDS, N-terminal domain"/>
    <property type="match status" value="1"/>
</dbReference>